<evidence type="ECO:0000256" key="1">
    <source>
        <dbReference type="SAM" id="SignalP"/>
    </source>
</evidence>
<evidence type="ECO:0000313" key="2">
    <source>
        <dbReference type="EMBL" id="NYE46198.1"/>
    </source>
</evidence>
<dbReference type="Proteomes" id="UP000589036">
    <property type="component" value="Unassembled WGS sequence"/>
</dbReference>
<sequence length="484" mass="51926">MRSPMRALATGLGAAAVLLPFAVSGTAHADPAPAQAPLSATPIGSTTPDDEALYFVSYDGLVNNGSYQQSGILTHGDFQYAAWYTDTRHAVIARRDVTKRGAAGRWRTVRLPHRLSTDDSHNSISLGVSAGDGRLHVAMDTHNTPVYYVRSEAGLVDERGDGHWRADSFGPVQRTLGGVDLGGITYPRFVSAPGGGLQLSYRTGGSGDGTTELAEYADGRWEKLGAWSSPEGEFRANGGVSDSRNMYLHGIGYDDSGRLHASFTWREAAAGGEVLCHPGGLSNHDTGYVYSDDEGRTWRTGDGALAAVTGTERRVSVRTPGHVADPLDVDQALMNQESQAVDSSGNPHVMVSYVPGRFTHCVTDFVEQRRTHGRTFHLHRDSTGAWHKAELPEPLGAFGRSRLVLTADDDAYAVLPGGRIMAASAESGWTDWTKVYDGSDVNAFGEVLVDESRVDSDGVLSVFYQEPSEGTEPSPVRVADFRLG</sequence>
<dbReference type="RefSeq" id="WP_312863065.1">
    <property type="nucleotide sequence ID" value="NZ_BAAAYY010000013.1"/>
</dbReference>
<protein>
    <recommendedName>
        <fullName evidence="4">Tat pathway signal sequence domain protein</fullName>
    </recommendedName>
</protein>
<feature type="chain" id="PRO_5032308959" description="Tat pathway signal sequence domain protein" evidence="1">
    <location>
        <begin position="30"/>
        <end position="484"/>
    </location>
</feature>
<feature type="signal peptide" evidence="1">
    <location>
        <begin position="1"/>
        <end position="29"/>
    </location>
</feature>
<keyword evidence="3" id="KW-1185">Reference proteome</keyword>
<evidence type="ECO:0008006" key="4">
    <source>
        <dbReference type="Google" id="ProtNLM"/>
    </source>
</evidence>
<dbReference type="Pfam" id="PF15892">
    <property type="entry name" value="BNR_4"/>
    <property type="match status" value="1"/>
</dbReference>
<dbReference type="AlphaFoldDB" id="A0A852TQH2"/>
<gene>
    <name evidence="2" type="ORF">HDA32_001318</name>
</gene>
<comment type="caution">
    <text evidence="2">The sequence shown here is derived from an EMBL/GenBank/DDBJ whole genome shotgun (WGS) entry which is preliminary data.</text>
</comment>
<name>A0A852TQH2_9ACTN</name>
<reference evidence="2 3" key="1">
    <citation type="submission" date="2020-07" db="EMBL/GenBank/DDBJ databases">
        <title>Sequencing the genomes of 1000 actinobacteria strains.</title>
        <authorList>
            <person name="Klenk H.-P."/>
        </authorList>
    </citation>
    <scope>NUCLEOTIDE SEQUENCE [LARGE SCALE GENOMIC DNA]</scope>
    <source>
        <strain evidence="2 3">CXB654</strain>
    </source>
</reference>
<accession>A0A852TQH2</accession>
<dbReference type="EMBL" id="JACCCC010000001">
    <property type="protein sequence ID" value="NYE46198.1"/>
    <property type="molecule type" value="Genomic_DNA"/>
</dbReference>
<organism evidence="2 3">
    <name type="scientific">Spinactinospora alkalitolerans</name>
    <dbReference type="NCBI Taxonomy" id="687207"/>
    <lineage>
        <taxon>Bacteria</taxon>
        <taxon>Bacillati</taxon>
        <taxon>Actinomycetota</taxon>
        <taxon>Actinomycetes</taxon>
        <taxon>Streptosporangiales</taxon>
        <taxon>Nocardiopsidaceae</taxon>
        <taxon>Spinactinospora</taxon>
    </lineage>
</organism>
<evidence type="ECO:0000313" key="3">
    <source>
        <dbReference type="Proteomes" id="UP000589036"/>
    </source>
</evidence>
<proteinExistence type="predicted"/>
<keyword evidence="1" id="KW-0732">Signal</keyword>